<evidence type="ECO:0000313" key="2">
    <source>
        <dbReference type="Proteomes" id="UP001176517"/>
    </source>
</evidence>
<proteinExistence type="predicted"/>
<gene>
    <name evidence="1" type="ORF">OC846_006821</name>
</gene>
<dbReference type="AlphaFoldDB" id="A0AAN6GIP6"/>
<organism evidence="1 2">
    <name type="scientific">Tilletia horrida</name>
    <dbReference type="NCBI Taxonomy" id="155126"/>
    <lineage>
        <taxon>Eukaryota</taxon>
        <taxon>Fungi</taxon>
        <taxon>Dikarya</taxon>
        <taxon>Basidiomycota</taxon>
        <taxon>Ustilaginomycotina</taxon>
        <taxon>Exobasidiomycetes</taxon>
        <taxon>Tilletiales</taxon>
        <taxon>Tilletiaceae</taxon>
        <taxon>Tilletia</taxon>
    </lineage>
</organism>
<protein>
    <submittedName>
        <fullName evidence="1">Uncharacterized protein</fullName>
    </submittedName>
</protein>
<dbReference type="EMBL" id="JAPDMZ010000602">
    <property type="protein sequence ID" value="KAK0542170.1"/>
    <property type="molecule type" value="Genomic_DNA"/>
</dbReference>
<dbReference type="Proteomes" id="UP001176517">
    <property type="component" value="Unassembled WGS sequence"/>
</dbReference>
<reference evidence="1" key="1">
    <citation type="journal article" date="2023" name="PhytoFront">
        <title>Draft Genome Resources of Seven Strains of Tilletia horrida, Causal Agent of Kernel Smut of Rice.</title>
        <authorList>
            <person name="Khanal S."/>
            <person name="Antony Babu S."/>
            <person name="Zhou X.G."/>
        </authorList>
    </citation>
    <scope>NUCLEOTIDE SEQUENCE</scope>
    <source>
        <strain evidence="1">TX6</strain>
    </source>
</reference>
<evidence type="ECO:0000313" key="1">
    <source>
        <dbReference type="EMBL" id="KAK0542170.1"/>
    </source>
</evidence>
<comment type="caution">
    <text evidence="1">The sequence shown here is derived from an EMBL/GenBank/DDBJ whole genome shotgun (WGS) entry which is preliminary data.</text>
</comment>
<sequence length="79" mass="8964">MPRLQQEVKEAKYNYLNDHEGCTVSRFSSKQCPSVKVLALRQAAGAMSYLNDGVTRTEFLAIHQCVSAAWDSWHADYIQ</sequence>
<keyword evidence="2" id="KW-1185">Reference proteome</keyword>
<name>A0AAN6GIP6_9BASI</name>
<accession>A0AAN6GIP6</accession>